<comment type="caution">
    <text evidence="2">The sequence shown here is derived from an EMBL/GenBank/DDBJ whole genome shotgun (WGS) entry which is preliminary data.</text>
</comment>
<feature type="region of interest" description="Disordered" evidence="1">
    <location>
        <begin position="57"/>
        <end position="86"/>
    </location>
</feature>
<accession>A0ABD6ETR1</accession>
<evidence type="ECO:0000313" key="3">
    <source>
        <dbReference type="Proteomes" id="UP001608902"/>
    </source>
</evidence>
<gene>
    <name evidence="2" type="ORF">AB6A40_007137</name>
</gene>
<organism evidence="2 3">
    <name type="scientific">Gnathostoma spinigerum</name>
    <dbReference type="NCBI Taxonomy" id="75299"/>
    <lineage>
        <taxon>Eukaryota</taxon>
        <taxon>Metazoa</taxon>
        <taxon>Ecdysozoa</taxon>
        <taxon>Nematoda</taxon>
        <taxon>Chromadorea</taxon>
        <taxon>Rhabditida</taxon>
        <taxon>Spirurina</taxon>
        <taxon>Gnathostomatomorpha</taxon>
        <taxon>Gnathostomatoidea</taxon>
        <taxon>Gnathostomatidae</taxon>
        <taxon>Gnathostoma</taxon>
    </lineage>
</organism>
<feature type="compositionally biased region" description="Basic and acidic residues" evidence="1">
    <location>
        <begin position="60"/>
        <end position="69"/>
    </location>
</feature>
<feature type="compositionally biased region" description="Polar residues" evidence="1">
    <location>
        <begin position="77"/>
        <end position="86"/>
    </location>
</feature>
<dbReference type="AlphaFoldDB" id="A0ABD6ETR1"/>
<proteinExistence type="predicted"/>
<evidence type="ECO:0000256" key="1">
    <source>
        <dbReference type="SAM" id="MobiDB-lite"/>
    </source>
</evidence>
<protein>
    <submittedName>
        <fullName evidence="2">Uncharacterized protein</fullName>
    </submittedName>
</protein>
<evidence type="ECO:0000313" key="2">
    <source>
        <dbReference type="EMBL" id="MFH4980428.1"/>
    </source>
</evidence>
<dbReference type="Proteomes" id="UP001608902">
    <property type="component" value="Unassembled WGS sequence"/>
</dbReference>
<reference evidence="2 3" key="1">
    <citation type="submission" date="2024-08" db="EMBL/GenBank/DDBJ databases">
        <title>Gnathostoma spinigerum genome.</title>
        <authorList>
            <person name="Gonzalez-Bertolin B."/>
            <person name="Monzon S."/>
            <person name="Zaballos A."/>
            <person name="Jimenez P."/>
            <person name="Dekumyoy P."/>
            <person name="Varona S."/>
            <person name="Cuesta I."/>
            <person name="Sumanam S."/>
            <person name="Adisakwattana P."/>
            <person name="Gasser R.B."/>
            <person name="Hernandez-Gonzalez A."/>
            <person name="Young N.D."/>
            <person name="Perteguer M.J."/>
        </authorList>
    </citation>
    <scope>NUCLEOTIDE SEQUENCE [LARGE SCALE GENOMIC DNA]</scope>
    <source>
        <strain evidence="2">AL3</strain>
        <tissue evidence="2">Liver</tissue>
    </source>
</reference>
<sequence length="115" mass="13543">MEVQSGIGREYIEIKQKFAESNEPKYLEVPMPKAYQKKLPYLTACDREGNFTWQNVPIETPEKRGDGSRKRMCKQPNEANSTGWAHSKANNEISYKECMKTRKFWRYRIAIHRGI</sequence>
<dbReference type="EMBL" id="JBGFUD010005527">
    <property type="protein sequence ID" value="MFH4980428.1"/>
    <property type="molecule type" value="Genomic_DNA"/>
</dbReference>
<keyword evidence="3" id="KW-1185">Reference proteome</keyword>
<name>A0ABD6ETR1_9BILA</name>